<dbReference type="EMBL" id="JAAWWB010000001">
    <property type="protein sequence ID" value="KAG6793737.1"/>
    <property type="molecule type" value="Genomic_DNA"/>
</dbReference>
<reference evidence="2" key="1">
    <citation type="journal article" date="2020" name="bioRxiv">
        <title>Hybrid origin of Populus tomentosa Carr. identified through genome sequencing and phylogenomic analysis.</title>
        <authorList>
            <person name="An X."/>
            <person name="Gao K."/>
            <person name="Chen Z."/>
            <person name="Li J."/>
            <person name="Yang X."/>
            <person name="Yang X."/>
            <person name="Zhou J."/>
            <person name="Guo T."/>
            <person name="Zhao T."/>
            <person name="Huang S."/>
            <person name="Miao D."/>
            <person name="Khan W.U."/>
            <person name="Rao P."/>
            <person name="Ye M."/>
            <person name="Lei B."/>
            <person name="Liao W."/>
            <person name="Wang J."/>
            <person name="Ji L."/>
            <person name="Li Y."/>
            <person name="Guo B."/>
            <person name="Mustafa N.S."/>
            <person name="Li S."/>
            <person name="Yun Q."/>
            <person name="Keller S.R."/>
            <person name="Mao J."/>
            <person name="Zhang R."/>
            <person name="Strauss S.H."/>
        </authorList>
    </citation>
    <scope>NUCLEOTIDE SEQUENCE</scope>
    <source>
        <strain evidence="2">GM15</strain>
        <tissue evidence="2">Leaf</tissue>
    </source>
</reference>
<evidence type="ECO:0000259" key="1">
    <source>
        <dbReference type="Pfam" id="PF22936"/>
    </source>
</evidence>
<organism evidence="2 3">
    <name type="scientific">Populus tomentosa</name>
    <name type="common">Chinese white poplar</name>
    <dbReference type="NCBI Taxonomy" id="118781"/>
    <lineage>
        <taxon>Eukaryota</taxon>
        <taxon>Viridiplantae</taxon>
        <taxon>Streptophyta</taxon>
        <taxon>Embryophyta</taxon>
        <taxon>Tracheophyta</taxon>
        <taxon>Spermatophyta</taxon>
        <taxon>Magnoliopsida</taxon>
        <taxon>eudicotyledons</taxon>
        <taxon>Gunneridae</taxon>
        <taxon>Pentapetalae</taxon>
        <taxon>rosids</taxon>
        <taxon>fabids</taxon>
        <taxon>Malpighiales</taxon>
        <taxon>Salicaceae</taxon>
        <taxon>Saliceae</taxon>
        <taxon>Populus</taxon>
    </lineage>
</organism>
<keyword evidence="3" id="KW-1185">Reference proteome</keyword>
<dbReference type="Proteomes" id="UP000886885">
    <property type="component" value="Chromosome 1A"/>
</dbReference>
<evidence type="ECO:0000313" key="2">
    <source>
        <dbReference type="EMBL" id="KAG6793737.1"/>
    </source>
</evidence>
<proteinExistence type="predicted"/>
<comment type="caution">
    <text evidence="2">The sequence shown here is derived from an EMBL/GenBank/DDBJ whole genome shotgun (WGS) entry which is preliminary data.</text>
</comment>
<evidence type="ECO:0000313" key="3">
    <source>
        <dbReference type="Proteomes" id="UP000886885"/>
    </source>
</evidence>
<dbReference type="Pfam" id="PF22936">
    <property type="entry name" value="Pol_BBD"/>
    <property type="match status" value="1"/>
</dbReference>
<gene>
    <name evidence="2" type="ORF">POTOM_002960</name>
</gene>
<dbReference type="AlphaFoldDB" id="A0A8X8IXZ0"/>
<accession>A0A8X8IXZ0</accession>
<name>A0A8X8IXZ0_POPTO</name>
<protein>
    <recommendedName>
        <fullName evidence="1">Retrovirus-related Pol polyprotein from transposon TNT 1-94-like beta-barrel domain-containing protein</fullName>
    </recommendedName>
</protein>
<dbReference type="OrthoDB" id="1736601at2759"/>
<feature type="domain" description="Retrovirus-related Pol polyprotein from transposon TNT 1-94-like beta-barrel" evidence="1">
    <location>
        <begin position="48"/>
        <end position="123"/>
    </location>
</feature>
<dbReference type="InterPro" id="IPR054722">
    <property type="entry name" value="PolX-like_BBD"/>
</dbReference>
<sequence length="169" mass="19053">MIIMVEIWNEKVDLIERALDQILDLELIAVTGNVFIVMEKAIFNINFTCSFHVSSKKEWLDNYEEFGGDFVVLVDDNEIKVDGICIVKIKMNEGTMKMFGDVRHMPKFERNLISIEKLDLRGYACFVEGGDIKVSHGVLEVTKGTLMHNNLYKLIGSAVQGGACNEVCS</sequence>